<accession>A0A2T4JIC8</accession>
<feature type="transmembrane region" description="Helical" evidence="1">
    <location>
        <begin position="65"/>
        <end position="86"/>
    </location>
</feature>
<reference evidence="2 3" key="1">
    <citation type="submission" date="2018-03" db="EMBL/GenBank/DDBJ databases">
        <title>Rhodobacter veldkampii.</title>
        <authorList>
            <person name="Meyer T.E."/>
            <person name="Miller S."/>
            <person name="Lodha T."/>
            <person name="Gandham S."/>
            <person name="Chintalapati S."/>
            <person name="Chintalapati V.R."/>
        </authorList>
    </citation>
    <scope>NUCLEOTIDE SEQUENCE [LARGE SCALE GENOMIC DNA]</scope>
    <source>
        <strain evidence="2 3">DSM 11550</strain>
    </source>
</reference>
<keyword evidence="3" id="KW-1185">Reference proteome</keyword>
<dbReference type="AlphaFoldDB" id="A0A2T4JIC8"/>
<dbReference type="EMBL" id="PZKF01000015">
    <property type="protein sequence ID" value="PTE17671.1"/>
    <property type="molecule type" value="Genomic_DNA"/>
</dbReference>
<dbReference type="Proteomes" id="UP000241899">
    <property type="component" value="Unassembled WGS sequence"/>
</dbReference>
<keyword evidence="1" id="KW-0812">Transmembrane</keyword>
<proteinExistence type="predicted"/>
<dbReference type="InterPro" id="IPR043912">
    <property type="entry name" value="DUF5765"/>
</dbReference>
<feature type="transmembrane region" description="Helical" evidence="1">
    <location>
        <begin position="98"/>
        <end position="118"/>
    </location>
</feature>
<evidence type="ECO:0000313" key="3">
    <source>
        <dbReference type="Proteomes" id="UP000241899"/>
    </source>
</evidence>
<feature type="transmembrane region" description="Helical" evidence="1">
    <location>
        <begin position="159"/>
        <end position="179"/>
    </location>
</feature>
<dbReference type="OrthoDB" id="8548427at2"/>
<comment type="caution">
    <text evidence="2">The sequence shown here is derived from an EMBL/GenBank/DDBJ whole genome shotgun (WGS) entry which is preliminary data.</text>
</comment>
<keyword evidence="1" id="KW-1133">Transmembrane helix</keyword>
<dbReference type="Pfam" id="PF19069">
    <property type="entry name" value="DUF5765"/>
    <property type="match status" value="1"/>
</dbReference>
<keyword evidence="1" id="KW-0472">Membrane</keyword>
<dbReference type="RefSeq" id="WP_107324904.1">
    <property type="nucleotide sequence ID" value="NZ_NHSP01000071.1"/>
</dbReference>
<name>A0A2T4JIC8_9RHOB</name>
<evidence type="ECO:0000256" key="1">
    <source>
        <dbReference type="SAM" id="Phobius"/>
    </source>
</evidence>
<protein>
    <submittedName>
        <fullName evidence="2">Uncharacterized protein</fullName>
    </submittedName>
</protein>
<feature type="transmembrane region" description="Helical" evidence="1">
    <location>
        <begin position="207"/>
        <end position="226"/>
    </location>
</feature>
<gene>
    <name evidence="2" type="ORF">C5F46_08395</name>
</gene>
<organism evidence="2 3">
    <name type="scientific">Phaeovulum veldkampii DSM 11550</name>
    <dbReference type="NCBI Taxonomy" id="1185920"/>
    <lineage>
        <taxon>Bacteria</taxon>
        <taxon>Pseudomonadati</taxon>
        <taxon>Pseudomonadota</taxon>
        <taxon>Alphaproteobacteria</taxon>
        <taxon>Rhodobacterales</taxon>
        <taxon>Paracoccaceae</taxon>
        <taxon>Phaeovulum</taxon>
    </lineage>
</organism>
<sequence length="237" mass="25400">MCWSMGVTAVMVGLGAVATALSARRGDAVAIPATLGYFTAMEALQLAGYAVVDQCGNPANESVTFLSVLHIIFQPFLINAFAMQLVPAPVRVRAQVRVYVICALAAALMLMQLYPFGWAGPCRPGFPLCGSVLCTVSGDWHIGWDVPYNGLMVPLEQALGIHSGFPAYLVAAFVVPLFYGAWRFVLFHALIGPVLATRLTTNPNEGPAIWCLFSIGIILIALSPAIRRRFQTPDSSA</sequence>
<evidence type="ECO:0000313" key="2">
    <source>
        <dbReference type="EMBL" id="PTE17671.1"/>
    </source>
</evidence>